<dbReference type="EMBL" id="JAVREJ010000006">
    <property type="protein sequence ID" value="MDT0350065.1"/>
    <property type="molecule type" value="Genomic_DNA"/>
</dbReference>
<protein>
    <submittedName>
        <fullName evidence="6">Multicopper oxidase domain-containing protein</fullName>
    </submittedName>
</protein>
<feature type="compositionally biased region" description="Low complexity" evidence="2">
    <location>
        <begin position="409"/>
        <end position="418"/>
    </location>
</feature>
<evidence type="ECO:0000259" key="4">
    <source>
        <dbReference type="Pfam" id="PF07731"/>
    </source>
</evidence>
<dbReference type="InterPro" id="IPR008972">
    <property type="entry name" value="Cupredoxin"/>
</dbReference>
<dbReference type="InterPro" id="IPR011707">
    <property type="entry name" value="Cu-oxidase-like_N"/>
</dbReference>
<accession>A0ABU2N8H6</accession>
<dbReference type="SUPFAM" id="SSF49503">
    <property type="entry name" value="Cupredoxins"/>
    <property type="match status" value="3"/>
</dbReference>
<dbReference type="PROSITE" id="PS51318">
    <property type="entry name" value="TAT"/>
    <property type="match status" value="1"/>
</dbReference>
<evidence type="ECO:0000256" key="1">
    <source>
        <dbReference type="ARBA" id="ARBA00010609"/>
    </source>
</evidence>
<comment type="caution">
    <text evidence="6">The sequence shown here is derived from an EMBL/GenBank/DDBJ whole genome shotgun (WGS) entry which is preliminary data.</text>
</comment>
<dbReference type="InterPro" id="IPR019546">
    <property type="entry name" value="TAT_signal_bac_arc"/>
</dbReference>
<feature type="region of interest" description="Disordered" evidence="2">
    <location>
        <begin position="407"/>
        <end position="454"/>
    </location>
</feature>
<dbReference type="Gene3D" id="2.60.40.420">
    <property type="entry name" value="Cupredoxins - blue copper proteins"/>
    <property type="match status" value="3"/>
</dbReference>
<dbReference type="PANTHER" id="PTHR48267:SF1">
    <property type="entry name" value="BILIRUBIN OXIDASE"/>
    <property type="match status" value="1"/>
</dbReference>
<dbReference type="Proteomes" id="UP001183202">
    <property type="component" value="Unassembled WGS sequence"/>
</dbReference>
<feature type="compositionally biased region" description="Gly residues" evidence="2">
    <location>
        <begin position="419"/>
        <end position="452"/>
    </location>
</feature>
<dbReference type="Pfam" id="PF10518">
    <property type="entry name" value="TAT_signal"/>
    <property type="match status" value="1"/>
</dbReference>
<dbReference type="InterPro" id="IPR006311">
    <property type="entry name" value="TAT_signal"/>
</dbReference>
<evidence type="ECO:0000259" key="5">
    <source>
        <dbReference type="Pfam" id="PF07732"/>
    </source>
</evidence>
<name>A0ABU2N8H6_9PSEU</name>
<dbReference type="InterPro" id="IPR001117">
    <property type="entry name" value="Cu-oxidase_2nd"/>
</dbReference>
<sequence>MIEAQMSRRDVLKFSALGAAVVALPLERVVRAKTVSQIAASKLPAPYTLPFAVPPVVDGRSGGTVTLDQKLAKAGIIPGFQTTIFGYALPGQAPTTPGPTIHAKRGTPLTVMQANRLPAAHPFLNYDPWTSTHLHGSASKPQYDGYASDITKVGQTKRYVYPNKQDARTLWYHDHGVHHTAENAYMGLAAQYHLHDDVESGLAIPKWSWDGRPVTDQYDLPLVLADKMFSANGEFRYDDAGHTGLWGDVVLVNGVPWPNLKVKKRLYRFRVLNASISRGYRLQMSNSTPMSVIGTDGGLMPQVQQTTQLRIGMAERYEIVIDFSKYTPGTKLQLLNLGVPNSTDFDNTGKIMQFEVVNDAFDPKDNALPTGGLYSLNPNKEVWDLKETEIQGTTKIEVLRQNGEWKIQSTSTSTASNSGSGGSGSSGSGKGGSGKGGSGSGSSGSGSSGSGNGTTKLMTWEDIIASNYKETVANPASGDVQIWEITNKSGGWFHPVHIHLVDFKMLTRNGKPVFNYEQGPKDVAFVGENETIRAIMKFGTAGDPTTDGRYMIHCHNLPHEDHDMMTQFRVGNDVDRDPDATKGPDDPANANCNDPINADPAGTTKD</sequence>
<dbReference type="InterPro" id="IPR045087">
    <property type="entry name" value="Cu-oxidase_fam"/>
</dbReference>
<feature type="region of interest" description="Disordered" evidence="2">
    <location>
        <begin position="571"/>
        <end position="606"/>
    </location>
</feature>
<gene>
    <name evidence="6" type="ORF">RM445_11075</name>
</gene>
<evidence type="ECO:0000313" key="7">
    <source>
        <dbReference type="Proteomes" id="UP001183202"/>
    </source>
</evidence>
<organism evidence="6 7">
    <name type="scientific">Pseudonocardia charpentierae</name>
    <dbReference type="NCBI Taxonomy" id="3075545"/>
    <lineage>
        <taxon>Bacteria</taxon>
        <taxon>Bacillati</taxon>
        <taxon>Actinomycetota</taxon>
        <taxon>Actinomycetes</taxon>
        <taxon>Pseudonocardiales</taxon>
        <taxon>Pseudonocardiaceae</taxon>
        <taxon>Pseudonocardia</taxon>
    </lineage>
</organism>
<dbReference type="PANTHER" id="PTHR48267">
    <property type="entry name" value="CUPREDOXIN SUPERFAMILY PROTEIN"/>
    <property type="match status" value="1"/>
</dbReference>
<proteinExistence type="inferred from homology"/>
<dbReference type="Pfam" id="PF07731">
    <property type="entry name" value="Cu-oxidase_2"/>
    <property type="match status" value="1"/>
</dbReference>
<reference evidence="7" key="1">
    <citation type="submission" date="2023-07" db="EMBL/GenBank/DDBJ databases">
        <title>30 novel species of actinomycetes from the DSMZ collection.</title>
        <authorList>
            <person name="Nouioui I."/>
        </authorList>
    </citation>
    <scope>NUCLEOTIDE SEQUENCE [LARGE SCALE GENOMIC DNA]</scope>
    <source>
        <strain evidence="7">DSM 45834</strain>
    </source>
</reference>
<dbReference type="NCBIfam" id="TIGR01409">
    <property type="entry name" value="TAT_signal_seq"/>
    <property type="match status" value="1"/>
</dbReference>
<feature type="domain" description="Plastocyanin-like" evidence="4">
    <location>
        <begin position="465"/>
        <end position="572"/>
    </location>
</feature>
<evidence type="ECO:0000256" key="2">
    <source>
        <dbReference type="SAM" id="MobiDB-lite"/>
    </source>
</evidence>
<evidence type="ECO:0000259" key="3">
    <source>
        <dbReference type="Pfam" id="PF00394"/>
    </source>
</evidence>
<dbReference type="RefSeq" id="WP_311556092.1">
    <property type="nucleotide sequence ID" value="NZ_JAVREJ010000006.1"/>
</dbReference>
<dbReference type="Pfam" id="PF00394">
    <property type="entry name" value="Cu-oxidase"/>
    <property type="match status" value="1"/>
</dbReference>
<feature type="domain" description="Plastocyanin-like" evidence="3">
    <location>
        <begin position="248"/>
        <end position="328"/>
    </location>
</feature>
<keyword evidence="7" id="KW-1185">Reference proteome</keyword>
<dbReference type="InterPro" id="IPR011706">
    <property type="entry name" value="Cu-oxidase_C"/>
</dbReference>
<evidence type="ECO:0000313" key="6">
    <source>
        <dbReference type="EMBL" id="MDT0350065.1"/>
    </source>
</evidence>
<feature type="compositionally biased region" description="Basic and acidic residues" evidence="2">
    <location>
        <begin position="572"/>
        <end position="585"/>
    </location>
</feature>
<comment type="similarity">
    <text evidence="1">Belongs to the multicopper oxidase family.</text>
</comment>
<feature type="domain" description="Plastocyanin-like" evidence="5">
    <location>
        <begin position="96"/>
        <end position="194"/>
    </location>
</feature>
<dbReference type="Pfam" id="PF07732">
    <property type="entry name" value="Cu-oxidase_3"/>
    <property type="match status" value="1"/>
</dbReference>